<feature type="non-terminal residue" evidence="2">
    <location>
        <position position="42"/>
    </location>
</feature>
<evidence type="ECO:0000313" key="2">
    <source>
        <dbReference type="EMBL" id="CAA9492514.1"/>
    </source>
</evidence>
<dbReference type="AlphaFoldDB" id="A0A6J4S8A0"/>
<name>A0A6J4S8A0_9ACTN</name>
<reference evidence="2" key="1">
    <citation type="submission" date="2020-02" db="EMBL/GenBank/DDBJ databases">
        <authorList>
            <person name="Meier V. D."/>
        </authorList>
    </citation>
    <scope>NUCLEOTIDE SEQUENCE</scope>
    <source>
        <strain evidence="2">AVDCRST_MAG05</strain>
    </source>
</reference>
<feature type="non-terminal residue" evidence="2">
    <location>
        <position position="1"/>
    </location>
</feature>
<sequence>GGDQQRRDDEHGHLQGPHGRAVAVALLLPRPPEQKRDHQHPV</sequence>
<feature type="region of interest" description="Disordered" evidence="1">
    <location>
        <begin position="1"/>
        <end position="20"/>
    </location>
</feature>
<feature type="compositionally biased region" description="Basic and acidic residues" evidence="1">
    <location>
        <begin position="1"/>
        <end position="13"/>
    </location>
</feature>
<accession>A0A6J4S8A0</accession>
<evidence type="ECO:0000256" key="1">
    <source>
        <dbReference type="SAM" id="MobiDB-lite"/>
    </source>
</evidence>
<gene>
    <name evidence="2" type="ORF">AVDCRST_MAG05-1965</name>
</gene>
<proteinExistence type="predicted"/>
<dbReference type="EMBL" id="CADCVM010000206">
    <property type="protein sequence ID" value="CAA9492514.1"/>
    <property type="molecule type" value="Genomic_DNA"/>
</dbReference>
<protein>
    <submittedName>
        <fullName evidence="2">Uncharacterized protein</fullName>
    </submittedName>
</protein>
<organism evidence="2">
    <name type="scientific">uncultured Rubrobacteraceae bacterium</name>
    <dbReference type="NCBI Taxonomy" id="349277"/>
    <lineage>
        <taxon>Bacteria</taxon>
        <taxon>Bacillati</taxon>
        <taxon>Actinomycetota</taxon>
        <taxon>Rubrobacteria</taxon>
        <taxon>Rubrobacterales</taxon>
        <taxon>Rubrobacteraceae</taxon>
        <taxon>environmental samples</taxon>
    </lineage>
</organism>